<keyword evidence="3" id="KW-1185">Reference proteome</keyword>
<accession>A0A8T2N4B7</accession>
<name>A0A8T2N4B7_9TELE</name>
<reference evidence="2" key="1">
    <citation type="thesis" date="2021" institute="BYU ScholarsArchive" country="Provo, UT, USA">
        <title>Applications of and Algorithms for Genome Assembly and Genomic Analyses with an Emphasis on Marine Teleosts.</title>
        <authorList>
            <person name="Pickett B.D."/>
        </authorList>
    </citation>
    <scope>NUCLEOTIDE SEQUENCE</scope>
    <source>
        <strain evidence="2">HI-2016</strain>
    </source>
</reference>
<dbReference type="EMBL" id="JAFBMS010000130">
    <property type="protein sequence ID" value="KAG9335063.1"/>
    <property type="molecule type" value="Genomic_DNA"/>
</dbReference>
<evidence type="ECO:0000313" key="2">
    <source>
        <dbReference type="EMBL" id="KAG9335063.1"/>
    </source>
</evidence>
<evidence type="ECO:0000313" key="3">
    <source>
        <dbReference type="Proteomes" id="UP000824540"/>
    </source>
</evidence>
<dbReference type="AlphaFoldDB" id="A0A8T2N4B7"/>
<protein>
    <submittedName>
        <fullName evidence="2">Uncharacterized protein</fullName>
    </submittedName>
</protein>
<evidence type="ECO:0000256" key="1">
    <source>
        <dbReference type="SAM" id="MobiDB-lite"/>
    </source>
</evidence>
<dbReference type="Proteomes" id="UP000824540">
    <property type="component" value="Unassembled WGS sequence"/>
</dbReference>
<proteinExistence type="predicted"/>
<organism evidence="2 3">
    <name type="scientific">Albula glossodonta</name>
    <name type="common">roundjaw bonefish</name>
    <dbReference type="NCBI Taxonomy" id="121402"/>
    <lineage>
        <taxon>Eukaryota</taxon>
        <taxon>Metazoa</taxon>
        <taxon>Chordata</taxon>
        <taxon>Craniata</taxon>
        <taxon>Vertebrata</taxon>
        <taxon>Euteleostomi</taxon>
        <taxon>Actinopterygii</taxon>
        <taxon>Neopterygii</taxon>
        <taxon>Teleostei</taxon>
        <taxon>Albuliformes</taxon>
        <taxon>Albulidae</taxon>
        <taxon>Albula</taxon>
    </lineage>
</organism>
<feature type="region of interest" description="Disordered" evidence="1">
    <location>
        <begin position="1"/>
        <end position="34"/>
    </location>
</feature>
<gene>
    <name evidence="2" type="ORF">JZ751_005738</name>
</gene>
<comment type="caution">
    <text evidence="2">The sequence shown here is derived from an EMBL/GenBank/DDBJ whole genome shotgun (WGS) entry which is preliminary data.</text>
</comment>
<sequence>MLEHGVNLEGLSWEKGSEDSSQISRGHSRSHDRASVWQNVKGRGVWTDKRTDRRQEQLVLSPCAQSVSRVCCTAEGRKIKIYFH</sequence>